<evidence type="ECO:0000259" key="11">
    <source>
        <dbReference type="Pfam" id="PF12627"/>
    </source>
</evidence>
<comment type="caution">
    <text evidence="13">The sequence shown here is derived from an EMBL/GenBank/DDBJ whole genome shotgun (WGS) entry which is preliminary data.</text>
</comment>
<keyword evidence="8 9" id="KW-0694">RNA-binding</keyword>
<dbReference type="CDD" id="cd00077">
    <property type="entry name" value="HDc"/>
    <property type="match status" value="1"/>
</dbReference>
<evidence type="ECO:0000256" key="1">
    <source>
        <dbReference type="ARBA" id="ARBA00001946"/>
    </source>
</evidence>
<dbReference type="PATRIC" id="fig|1618437.3.peg.593"/>
<dbReference type="PANTHER" id="PTHR46173:SF1">
    <property type="entry name" value="CCA TRNA NUCLEOTIDYLTRANSFERASE 1, MITOCHONDRIAL"/>
    <property type="match status" value="1"/>
</dbReference>
<evidence type="ECO:0000256" key="3">
    <source>
        <dbReference type="ARBA" id="ARBA00022694"/>
    </source>
</evidence>
<dbReference type="Pfam" id="PF01743">
    <property type="entry name" value="PolyA_pol"/>
    <property type="match status" value="1"/>
</dbReference>
<dbReference type="GO" id="GO:0000049">
    <property type="term" value="F:tRNA binding"/>
    <property type="evidence" value="ECO:0007669"/>
    <property type="project" value="TreeGrafter"/>
</dbReference>
<keyword evidence="3" id="KW-0819">tRNA processing</keyword>
<evidence type="ECO:0000259" key="12">
    <source>
        <dbReference type="Pfam" id="PF13735"/>
    </source>
</evidence>
<protein>
    <submittedName>
        <fullName evidence="13">tRNA adenylyl-/cytidylyl-transferase</fullName>
    </submittedName>
</protein>
<evidence type="ECO:0000256" key="2">
    <source>
        <dbReference type="ARBA" id="ARBA00022679"/>
    </source>
</evidence>
<reference evidence="13 14" key="1">
    <citation type="journal article" date="2015" name="Nature">
        <title>rRNA introns, odd ribosomes, and small enigmatic genomes across a large radiation of phyla.</title>
        <authorList>
            <person name="Brown C.T."/>
            <person name="Hug L.A."/>
            <person name="Thomas B.C."/>
            <person name="Sharon I."/>
            <person name="Castelle C.J."/>
            <person name="Singh A."/>
            <person name="Wilkins M.J."/>
            <person name="Williams K.H."/>
            <person name="Banfield J.F."/>
        </authorList>
    </citation>
    <scope>NUCLEOTIDE SEQUENCE [LARGE SCALE GENOMIC DNA]</scope>
</reference>
<dbReference type="Proteomes" id="UP000034521">
    <property type="component" value="Unassembled WGS sequence"/>
</dbReference>
<dbReference type="GO" id="GO:0008033">
    <property type="term" value="P:tRNA processing"/>
    <property type="evidence" value="ECO:0007669"/>
    <property type="project" value="UniProtKB-KW"/>
</dbReference>
<evidence type="ECO:0000313" key="14">
    <source>
        <dbReference type="Proteomes" id="UP000034521"/>
    </source>
</evidence>
<dbReference type="Pfam" id="PF13735">
    <property type="entry name" value="tRNA_NucTran2_2"/>
    <property type="match status" value="1"/>
</dbReference>
<dbReference type="InterPro" id="IPR032828">
    <property type="entry name" value="PolyA_RNA-bd"/>
</dbReference>
<organism evidence="13 14">
    <name type="scientific">Candidatus Gottesmanbacteria bacterium GW2011_GWA1_44_24b</name>
    <dbReference type="NCBI Taxonomy" id="1618437"/>
    <lineage>
        <taxon>Bacteria</taxon>
        <taxon>Candidatus Gottesmaniibacteriota</taxon>
    </lineage>
</organism>
<dbReference type="Gene3D" id="1.10.246.80">
    <property type="match status" value="1"/>
</dbReference>
<evidence type="ECO:0000313" key="13">
    <source>
        <dbReference type="EMBL" id="KKT60571.1"/>
    </source>
</evidence>
<accession>A0A0G1IMC8</accession>
<keyword evidence="5" id="KW-0479">Metal-binding</keyword>
<dbReference type="GO" id="GO:0000166">
    <property type="term" value="F:nucleotide binding"/>
    <property type="evidence" value="ECO:0007669"/>
    <property type="project" value="UniProtKB-KW"/>
</dbReference>
<evidence type="ECO:0000256" key="7">
    <source>
        <dbReference type="ARBA" id="ARBA00022842"/>
    </source>
</evidence>
<feature type="domain" description="tRNA nucleotidyltransferase/poly(A) polymerase RNA and SrmB- binding" evidence="11">
    <location>
        <begin position="181"/>
        <end position="242"/>
    </location>
</feature>
<evidence type="ECO:0000256" key="5">
    <source>
        <dbReference type="ARBA" id="ARBA00022723"/>
    </source>
</evidence>
<dbReference type="InterPro" id="IPR050264">
    <property type="entry name" value="Bact_CCA-adding_enz_type3_sf"/>
</dbReference>
<gene>
    <name evidence="13" type="ORF">UW52_C0023G0014</name>
</gene>
<dbReference type="EMBL" id="LCIQ01000023">
    <property type="protein sequence ID" value="KKT60571.1"/>
    <property type="molecule type" value="Genomic_DNA"/>
</dbReference>
<evidence type="ECO:0000259" key="10">
    <source>
        <dbReference type="Pfam" id="PF01743"/>
    </source>
</evidence>
<dbReference type="CDD" id="cd05398">
    <property type="entry name" value="NT_ClassII-CCAase"/>
    <property type="match status" value="1"/>
</dbReference>
<dbReference type="AlphaFoldDB" id="A0A0G1IMC8"/>
<feature type="domain" description="Poly A polymerase head" evidence="10">
    <location>
        <begin position="22"/>
        <end position="154"/>
    </location>
</feature>
<dbReference type="InterPro" id="IPR002646">
    <property type="entry name" value="PolA_pol_head_dom"/>
</dbReference>
<dbReference type="GO" id="GO:0046872">
    <property type="term" value="F:metal ion binding"/>
    <property type="evidence" value="ECO:0007669"/>
    <property type="project" value="UniProtKB-KW"/>
</dbReference>
<feature type="domain" description="CCA-adding enzyme C-terminal" evidence="12">
    <location>
        <begin position="313"/>
        <end position="450"/>
    </location>
</feature>
<evidence type="ECO:0000256" key="6">
    <source>
        <dbReference type="ARBA" id="ARBA00022741"/>
    </source>
</evidence>
<dbReference type="InterPro" id="IPR003607">
    <property type="entry name" value="HD/PDEase_dom"/>
</dbReference>
<name>A0A0G1IMC8_9BACT</name>
<dbReference type="InterPro" id="IPR043519">
    <property type="entry name" value="NT_sf"/>
</dbReference>
<keyword evidence="7" id="KW-0460">Magnesium</keyword>
<comment type="similarity">
    <text evidence="9">Belongs to the tRNA nucleotidyltransferase/poly(A) polymerase family.</text>
</comment>
<dbReference type="SUPFAM" id="SSF81891">
    <property type="entry name" value="Poly A polymerase C-terminal region-like"/>
    <property type="match status" value="1"/>
</dbReference>
<proteinExistence type="inferred from homology"/>
<dbReference type="Gene3D" id="3.30.460.10">
    <property type="entry name" value="Beta Polymerase, domain 2"/>
    <property type="match status" value="1"/>
</dbReference>
<evidence type="ECO:0000256" key="9">
    <source>
        <dbReference type="RuleBase" id="RU003953"/>
    </source>
</evidence>
<evidence type="ECO:0000256" key="4">
    <source>
        <dbReference type="ARBA" id="ARBA00022695"/>
    </source>
</evidence>
<dbReference type="InterPro" id="IPR032810">
    <property type="entry name" value="CCA-adding_enz_C"/>
</dbReference>
<dbReference type="SUPFAM" id="SSF81301">
    <property type="entry name" value="Nucleotidyltransferase"/>
    <property type="match status" value="1"/>
</dbReference>
<dbReference type="PANTHER" id="PTHR46173">
    <property type="entry name" value="CCA TRNA NUCLEOTIDYLTRANSFERASE 1, MITOCHONDRIAL"/>
    <property type="match status" value="1"/>
</dbReference>
<sequence>MIPLPPKAQAIIDTLSKKGFQAYAVGGSVRDIIMGKSTYGWDFTTDATPEEILKLFPDSFYDNQFGTVGVKIYQSDQSDQLKNEKEPVDIYEITTFRSEEGYADRRHPDKVVWGKTLEGDLGRRDFTINAIAYDGKTIFDPFNGMSDIDNKIMRAVGNAEKRFSEDALRLMRAVRIASELGFTIEGDTFQAIKTLAKLITEISSERVRDELLKLIKSAYASDGILILKNSDILSYILPELDASFAIPQKSPKRHHLYDVGMHSVMSMKYCPSPDPIVRLATLLHDIGKPPTFKQDPNGLITFYNHELVGTRIVKTICSRLRLSKNETDKILTLIRWHQFSVDERQTDSAIRRFIRHAGKENLDDILALRIGDRLGGGARETSWRLELFKKRLEDVQKQPFSVRDLKVNGFDVMKIFDCPPGPIIGETLNALFAQIDEGKLANDRDLLLSKIEEMKSK</sequence>
<keyword evidence="4" id="KW-0548">Nucleotidyltransferase</keyword>
<evidence type="ECO:0000256" key="8">
    <source>
        <dbReference type="ARBA" id="ARBA00022884"/>
    </source>
</evidence>
<keyword evidence="2 9" id="KW-0808">Transferase</keyword>
<dbReference type="Gene3D" id="1.10.3090.10">
    <property type="entry name" value="cca-adding enzyme, domain 2"/>
    <property type="match status" value="1"/>
</dbReference>
<dbReference type="GO" id="GO:0016779">
    <property type="term" value="F:nucleotidyltransferase activity"/>
    <property type="evidence" value="ECO:0007669"/>
    <property type="project" value="UniProtKB-KW"/>
</dbReference>
<dbReference type="Pfam" id="PF12627">
    <property type="entry name" value="PolyA_pol_RNAbd"/>
    <property type="match status" value="1"/>
</dbReference>
<comment type="cofactor">
    <cofactor evidence="1">
        <name>Mg(2+)</name>
        <dbReference type="ChEBI" id="CHEBI:18420"/>
    </cofactor>
</comment>
<keyword evidence="6" id="KW-0547">Nucleotide-binding</keyword>